<feature type="domain" description="D-isomer specific 2-hydroxyacid dehydrogenase catalytic" evidence="5">
    <location>
        <begin position="18"/>
        <end position="293"/>
    </location>
</feature>
<dbReference type="InterPro" id="IPR006140">
    <property type="entry name" value="D-isomer_DH_NAD-bd"/>
</dbReference>
<name>A0A1M6HF68_9BACE</name>
<dbReference type="Proteomes" id="UP000184192">
    <property type="component" value="Unassembled WGS sequence"/>
</dbReference>
<dbReference type="RefSeq" id="WP_025832052.1">
    <property type="nucleotide sequence ID" value="NZ_FQZN01000018.1"/>
</dbReference>
<dbReference type="Pfam" id="PF00389">
    <property type="entry name" value="2-Hacid_dh"/>
    <property type="match status" value="1"/>
</dbReference>
<dbReference type="EMBL" id="FQZN01000018">
    <property type="protein sequence ID" value="SHJ20749.1"/>
    <property type="molecule type" value="Genomic_DNA"/>
</dbReference>
<dbReference type="GO" id="GO:0016616">
    <property type="term" value="F:oxidoreductase activity, acting on the CH-OH group of donors, NAD or NADP as acceptor"/>
    <property type="evidence" value="ECO:0007669"/>
    <property type="project" value="InterPro"/>
</dbReference>
<keyword evidence="8" id="KW-1185">Reference proteome</keyword>
<keyword evidence="3" id="KW-0520">NAD</keyword>
<dbReference type="SUPFAM" id="SSF51735">
    <property type="entry name" value="NAD(P)-binding Rossmann-fold domains"/>
    <property type="match status" value="1"/>
</dbReference>
<dbReference type="eggNOG" id="COG1052">
    <property type="taxonomic scope" value="Bacteria"/>
</dbReference>
<feature type="domain" description="D-isomer specific 2-hydroxyacid dehydrogenase NAD-binding" evidence="6">
    <location>
        <begin position="131"/>
        <end position="242"/>
    </location>
</feature>
<dbReference type="InterPro" id="IPR036291">
    <property type="entry name" value="NAD(P)-bd_dom_sf"/>
</dbReference>
<dbReference type="PANTHER" id="PTHR43761">
    <property type="entry name" value="D-ISOMER SPECIFIC 2-HYDROXYACID DEHYDROGENASE FAMILY PROTEIN (AFU_ORTHOLOGUE AFUA_1G13630)"/>
    <property type="match status" value="1"/>
</dbReference>
<proteinExistence type="inferred from homology"/>
<evidence type="ECO:0000313" key="8">
    <source>
        <dbReference type="Proteomes" id="UP000184192"/>
    </source>
</evidence>
<evidence type="ECO:0000256" key="3">
    <source>
        <dbReference type="ARBA" id="ARBA00023027"/>
    </source>
</evidence>
<dbReference type="AlphaFoldDB" id="A0A1M6HF68"/>
<protein>
    <submittedName>
        <fullName evidence="7">Lactate dehydrogenase</fullName>
    </submittedName>
</protein>
<dbReference type="GeneID" id="92713028"/>
<sequence>MFRKLVAIEPVSLIPSAEKELHLYADEVVMYSDIPVGDEEIIARIGDADAVLLSYTSRINRAVLEECTDIKYIGMCCSLYSPESANVDIRYANERGITVTGIRDYGDEGVVEYVVSELVRCLHGFGQEPWEDMPREITGLKVGVVGLGKSGGMIADALKFFGAEIAYFARSEKQEATVKGYRFLPLNELLAQNEVVFCCLNKNTVLLHEAEFGQLGNKKILFNTGLSPAWDEPAFVKWLEGDNLCFCDTVGALGGEQLLSHPHVRCMQVSTGRTRQAFDRLSEKVLANIKEYIR</sequence>
<dbReference type="SUPFAM" id="SSF52283">
    <property type="entry name" value="Formate/glycerate dehydrogenase catalytic domain-like"/>
    <property type="match status" value="1"/>
</dbReference>
<evidence type="ECO:0000256" key="1">
    <source>
        <dbReference type="ARBA" id="ARBA00005854"/>
    </source>
</evidence>
<gene>
    <name evidence="7" type="ORF">SAMN05444350_11838</name>
</gene>
<evidence type="ECO:0000259" key="5">
    <source>
        <dbReference type="Pfam" id="PF00389"/>
    </source>
</evidence>
<dbReference type="InterPro" id="IPR006139">
    <property type="entry name" value="D-isomer_2_OHA_DH_cat_dom"/>
</dbReference>
<dbReference type="Gene3D" id="3.40.50.720">
    <property type="entry name" value="NAD(P)-binding Rossmann-like Domain"/>
    <property type="match status" value="2"/>
</dbReference>
<dbReference type="InterPro" id="IPR050418">
    <property type="entry name" value="D-iso_2-hydroxyacid_DH_PdxB"/>
</dbReference>
<keyword evidence="2 4" id="KW-0560">Oxidoreductase</keyword>
<evidence type="ECO:0000256" key="4">
    <source>
        <dbReference type="RuleBase" id="RU003719"/>
    </source>
</evidence>
<reference evidence="8" key="1">
    <citation type="submission" date="2016-11" db="EMBL/GenBank/DDBJ databases">
        <authorList>
            <person name="Varghese N."/>
            <person name="Submissions S."/>
        </authorList>
    </citation>
    <scope>NUCLEOTIDE SEQUENCE [LARGE SCALE GENOMIC DNA]</scope>
    <source>
        <strain evidence="8">DSM 26884</strain>
    </source>
</reference>
<organism evidence="7 8">
    <name type="scientific">Bacteroides stercorirosoris</name>
    <dbReference type="NCBI Taxonomy" id="871324"/>
    <lineage>
        <taxon>Bacteria</taxon>
        <taxon>Pseudomonadati</taxon>
        <taxon>Bacteroidota</taxon>
        <taxon>Bacteroidia</taxon>
        <taxon>Bacteroidales</taxon>
        <taxon>Bacteroidaceae</taxon>
        <taxon>Bacteroides</taxon>
    </lineage>
</organism>
<accession>A0A1M6HF68</accession>
<dbReference type="Pfam" id="PF02826">
    <property type="entry name" value="2-Hacid_dh_C"/>
    <property type="match status" value="1"/>
</dbReference>
<comment type="similarity">
    <text evidence="1 4">Belongs to the D-isomer specific 2-hydroxyacid dehydrogenase family.</text>
</comment>
<dbReference type="PANTHER" id="PTHR43761:SF1">
    <property type="entry name" value="D-ISOMER SPECIFIC 2-HYDROXYACID DEHYDROGENASE CATALYTIC DOMAIN-CONTAINING PROTEIN-RELATED"/>
    <property type="match status" value="1"/>
</dbReference>
<dbReference type="GO" id="GO:0051287">
    <property type="term" value="F:NAD binding"/>
    <property type="evidence" value="ECO:0007669"/>
    <property type="project" value="InterPro"/>
</dbReference>
<evidence type="ECO:0000259" key="6">
    <source>
        <dbReference type="Pfam" id="PF02826"/>
    </source>
</evidence>
<evidence type="ECO:0000313" key="7">
    <source>
        <dbReference type="EMBL" id="SHJ20749.1"/>
    </source>
</evidence>
<evidence type="ECO:0000256" key="2">
    <source>
        <dbReference type="ARBA" id="ARBA00023002"/>
    </source>
</evidence>